<dbReference type="Pfam" id="PF08486">
    <property type="entry name" value="SpoIID"/>
    <property type="match status" value="1"/>
</dbReference>
<accession>A0AAJ2NPW8</accession>
<feature type="chain" id="PRO_5042493625" evidence="1">
    <location>
        <begin position="29"/>
        <end position="456"/>
    </location>
</feature>
<dbReference type="Proteomes" id="UP001285636">
    <property type="component" value="Unassembled WGS sequence"/>
</dbReference>
<dbReference type="PANTHER" id="PTHR30032">
    <property type="entry name" value="N-ACETYLMURAMOYL-L-ALANINE AMIDASE-RELATED"/>
    <property type="match status" value="1"/>
</dbReference>
<dbReference type="InterPro" id="IPR051922">
    <property type="entry name" value="Bact_Sporulation_Assoc"/>
</dbReference>
<comment type="caution">
    <text evidence="3">The sequence shown here is derived from an EMBL/GenBank/DDBJ whole genome shotgun (WGS) entry which is preliminary data.</text>
</comment>
<proteinExistence type="predicted"/>
<protein>
    <submittedName>
        <fullName evidence="3">SpoIID/LytB domain-containing protein</fullName>
    </submittedName>
</protein>
<dbReference type="AlphaFoldDB" id="A0AAJ2NPW8"/>
<dbReference type="GO" id="GO:0030435">
    <property type="term" value="P:sporulation resulting in formation of a cellular spore"/>
    <property type="evidence" value="ECO:0007669"/>
    <property type="project" value="InterPro"/>
</dbReference>
<evidence type="ECO:0000313" key="3">
    <source>
        <dbReference type="EMBL" id="MDV2886313.1"/>
    </source>
</evidence>
<organism evidence="3 4">
    <name type="scientific">Alkalihalophilus pseudofirmus</name>
    <name type="common">Bacillus pseudofirmus</name>
    <dbReference type="NCBI Taxonomy" id="79885"/>
    <lineage>
        <taxon>Bacteria</taxon>
        <taxon>Bacillati</taxon>
        <taxon>Bacillota</taxon>
        <taxon>Bacilli</taxon>
        <taxon>Bacillales</taxon>
        <taxon>Bacillaceae</taxon>
        <taxon>Alkalihalophilus</taxon>
    </lineage>
</organism>
<keyword evidence="1" id="KW-0732">Signal</keyword>
<dbReference type="NCBIfam" id="TIGR02669">
    <property type="entry name" value="SpoIID_LytB"/>
    <property type="match status" value="1"/>
</dbReference>
<reference evidence="3" key="1">
    <citation type="submission" date="2023-10" db="EMBL/GenBank/DDBJ databases">
        <title>Screening of Alkalihalophilus pseudofirmusBZ-TG-HK211 and Its Alleviation of Salt Stress on Rapeseed Growth.</title>
        <authorList>
            <person name="Zhao B."/>
            <person name="Guo T."/>
        </authorList>
    </citation>
    <scope>NUCLEOTIDE SEQUENCE</scope>
    <source>
        <strain evidence="3">BZ-TG-HK211</strain>
    </source>
</reference>
<dbReference type="InterPro" id="IPR013486">
    <property type="entry name" value="SpoIID/LytB"/>
</dbReference>
<dbReference type="PANTHER" id="PTHR30032:SF4">
    <property type="entry name" value="AMIDASE ENHANCER"/>
    <property type="match status" value="1"/>
</dbReference>
<dbReference type="RefSeq" id="WP_323467099.1">
    <property type="nucleotide sequence ID" value="NZ_CP144224.1"/>
</dbReference>
<dbReference type="EMBL" id="JAWJAY010000003">
    <property type="protein sequence ID" value="MDV2886313.1"/>
    <property type="molecule type" value="Genomic_DNA"/>
</dbReference>
<evidence type="ECO:0000313" key="4">
    <source>
        <dbReference type="Proteomes" id="UP001285636"/>
    </source>
</evidence>
<sequence>MRAKMKAKLVLAISALMLVFIFPAELQANQVVQYETPMKIKLIPSINFNVNPTGQYRLFNLDNQKEIAFSGEIQFRHAANQVTVRVNGRDFTSNRGFEFQELRTSTESFLTISSIQQQGNFQTAQYRGSLRVEPGTNRLTLFNTLDIEDYLLGVVPREMPALWHQEALKAQAVAARNYSFKQMAANGFLVDTVANQVYGGKSGEHPNTNQAVRATKGIYATHNGVIIDAYFHSSSGGYTENSENVWRNPVPYIRAVHDPYDRHPSNSNNSWNTQLNRSTMEQTIFGNGVRLVDLKVTERSAPAGSVQKLTATGINTATGAVVTTTLPKNNGTGDSLRSAFGTPSLRSINFTIDQPNVAVKVKTANGGSQNMNYTYGAKVQSANGSQSNVNTNELTVQMKTSTIKHPTAANTYTFNGSGWGHRLGMSQWGARGMAEAGKKYDEILKHYYTGIKIERR</sequence>
<gene>
    <name evidence="3" type="ORF">RYX45_14075</name>
</gene>
<dbReference type="InterPro" id="IPR013693">
    <property type="entry name" value="SpoIID/LytB_N"/>
</dbReference>
<evidence type="ECO:0000259" key="2">
    <source>
        <dbReference type="Pfam" id="PF08486"/>
    </source>
</evidence>
<dbReference type="GO" id="GO:0030288">
    <property type="term" value="C:outer membrane-bounded periplasmic space"/>
    <property type="evidence" value="ECO:0007669"/>
    <property type="project" value="TreeGrafter"/>
</dbReference>
<feature type="domain" description="Sporulation stage II protein D amidase enhancer LytB N-terminal" evidence="2">
    <location>
        <begin position="137"/>
        <end position="221"/>
    </location>
</feature>
<feature type="signal peptide" evidence="1">
    <location>
        <begin position="1"/>
        <end position="28"/>
    </location>
</feature>
<evidence type="ECO:0000256" key="1">
    <source>
        <dbReference type="SAM" id="SignalP"/>
    </source>
</evidence>
<name>A0AAJ2NPW8_ALKPS</name>